<keyword evidence="2" id="KW-1185">Reference proteome</keyword>
<name>A0ABS8EAD6_9ACTN</name>
<accession>A0ABS8EAD6</accession>
<organism evidence="1 2">
    <name type="scientific">Streptomyces flavotricini</name>
    <dbReference type="NCBI Taxonomy" id="66888"/>
    <lineage>
        <taxon>Bacteria</taxon>
        <taxon>Bacillati</taxon>
        <taxon>Actinomycetota</taxon>
        <taxon>Actinomycetes</taxon>
        <taxon>Kitasatosporales</taxon>
        <taxon>Streptomycetaceae</taxon>
        <taxon>Streptomyces</taxon>
    </lineage>
</organism>
<sequence length="52" mass="5243">MNEAVIEMSVPDGEGRVVTVEASVGKGRTVFTVYGADGSVVRIATATEAAGS</sequence>
<dbReference type="EMBL" id="JAINUL010000001">
    <property type="protein sequence ID" value="MCC0098011.1"/>
    <property type="molecule type" value="Genomic_DNA"/>
</dbReference>
<evidence type="ECO:0000313" key="2">
    <source>
        <dbReference type="Proteomes" id="UP001520654"/>
    </source>
</evidence>
<dbReference type="Proteomes" id="UP001520654">
    <property type="component" value="Unassembled WGS sequence"/>
</dbReference>
<evidence type="ECO:0000313" key="1">
    <source>
        <dbReference type="EMBL" id="MCC0098011.1"/>
    </source>
</evidence>
<proteinExistence type="predicted"/>
<reference evidence="1 2" key="1">
    <citation type="submission" date="2021-08" db="EMBL/GenBank/DDBJ databases">
        <title>Genomic Architecture of Streptomyces flavotricini NGL1 and Streptomyces erythrochromogenes HMS4 With Differential Plant Beneficial attributes and laccase production capabilities.</title>
        <authorList>
            <person name="Salwan R."/>
            <person name="Kaur R."/>
            <person name="Sharma V."/>
        </authorList>
    </citation>
    <scope>NUCLEOTIDE SEQUENCE [LARGE SCALE GENOMIC DNA]</scope>
    <source>
        <strain evidence="1 2">NGL1</strain>
    </source>
</reference>
<comment type="caution">
    <text evidence="1">The sequence shown here is derived from an EMBL/GenBank/DDBJ whole genome shotgun (WGS) entry which is preliminary data.</text>
</comment>
<gene>
    <name evidence="1" type="ORF">K7B10_25190</name>
</gene>
<protein>
    <submittedName>
        <fullName evidence="1">Uncharacterized protein</fullName>
    </submittedName>
</protein>
<dbReference type="RefSeq" id="WP_229339414.1">
    <property type="nucleotide sequence ID" value="NZ_JAINUL010000001.1"/>
</dbReference>